<feature type="compositionally biased region" description="Acidic residues" evidence="3">
    <location>
        <begin position="73"/>
        <end position="83"/>
    </location>
</feature>
<keyword evidence="4" id="KW-0472">Membrane</keyword>
<evidence type="ECO:0000256" key="2">
    <source>
        <dbReference type="ARBA" id="ARBA00006727"/>
    </source>
</evidence>
<feature type="compositionally biased region" description="Basic and acidic residues" evidence="3">
    <location>
        <begin position="42"/>
        <end position="72"/>
    </location>
</feature>
<comment type="caution">
    <text evidence="5">The sequence shown here is derived from an EMBL/GenBank/DDBJ whole genome shotgun (WGS) entry which is preliminary data.</text>
</comment>
<dbReference type="Proteomes" id="UP000777482">
    <property type="component" value="Unassembled WGS sequence"/>
</dbReference>
<evidence type="ECO:0000313" key="6">
    <source>
        <dbReference type="Proteomes" id="UP000777482"/>
    </source>
</evidence>
<evidence type="ECO:0008006" key="7">
    <source>
        <dbReference type="Google" id="ProtNLM"/>
    </source>
</evidence>
<feature type="transmembrane region" description="Helical" evidence="4">
    <location>
        <begin position="145"/>
        <end position="164"/>
    </location>
</feature>
<name>A0A9P6W8Y4_RHOMI</name>
<evidence type="ECO:0000313" key="5">
    <source>
        <dbReference type="EMBL" id="KAG0665438.1"/>
    </source>
</evidence>
<protein>
    <recommendedName>
        <fullName evidence="7">MFS general substrate transporter</fullName>
    </recommendedName>
</protein>
<dbReference type="Pfam" id="PF07690">
    <property type="entry name" value="MFS_1"/>
    <property type="match status" value="1"/>
</dbReference>
<reference evidence="5 6" key="1">
    <citation type="submission" date="2020-11" db="EMBL/GenBank/DDBJ databases">
        <title>Kefir isolates.</title>
        <authorList>
            <person name="Marcisauskas S."/>
            <person name="Kim Y."/>
            <person name="Blasche S."/>
        </authorList>
    </citation>
    <scope>NUCLEOTIDE SEQUENCE [LARGE SCALE GENOMIC DNA]</scope>
    <source>
        <strain evidence="5 6">KR</strain>
    </source>
</reference>
<accession>A0A9P6W8Y4</accession>
<feature type="transmembrane region" description="Helical" evidence="4">
    <location>
        <begin position="227"/>
        <end position="248"/>
    </location>
</feature>
<dbReference type="InterPro" id="IPR050327">
    <property type="entry name" value="Proton-linked_MCT"/>
</dbReference>
<keyword evidence="4" id="KW-0812">Transmembrane</keyword>
<dbReference type="GO" id="GO:0016020">
    <property type="term" value="C:membrane"/>
    <property type="evidence" value="ECO:0007669"/>
    <property type="project" value="UniProtKB-SubCell"/>
</dbReference>
<feature type="transmembrane region" description="Helical" evidence="4">
    <location>
        <begin position="401"/>
        <end position="423"/>
    </location>
</feature>
<sequence length="500" mass="52883">MASSLKPPIPTSTASSGYLGGGLARTITSNDLQPAESIVARRRGELTLRDRDTIDRIPSRRSEETGDVRAEPGEADGDDEEEGKGEKPRLEGEVDEVDPAGMPEEWTFPDGGAKAWSVILGYGMAWGALVGDLQKNHHPDTSLSILNLIVGLFNFGLNASPFVTGRLGEIFGFKRMIAIGSVLSVILLVASACAVSSLPALFLLQGIFLGIAHAMSLPLWFRKRRGLATGCTTCGAGFGGAFASLVLRAVLPKLGYRNSLLVYAGISAVIYVIAFFLLETRKPPAHSTPPRFDTKTGLPPGIWKDPAFWSLMMGVSIGVWGFLSPSYFLTSATITLNPSLDPNSLIVALPLILQNVAIGVGRIGAGFIADVIGPTNAMFCSFFAGGVLCLGFWSQIGENQFGLMIAFAVLYGLLGSWFFLLMAPAAAQLFGLRGLATIVGYIVTSQSPGQLAGASVAGVVHDATGEYSSVAYYAGSVMVAGALCLLPARLSRVRKLWGRC</sequence>
<keyword evidence="6" id="KW-1185">Reference proteome</keyword>
<evidence type="ECO:0000256" key="3">
    <source>
        <dbReference type="SAM" id="MobiDB-lite"/>
    </source>
</evidence>
<dbReference type="OrthoDB" id="2213137at2759"/>
<dbReference type="InterPro" id="IPR036259">
    <property type="entry name" value="MFS_trans_sf"/>
</dbReference>
<evidence type="ECO:0000256" key="4">
    <source>
        <dbReference type="SAM" id="Phobius"/>
    </source>
</evidence>
<gene>
    <name evidence="5" type="ORF">C6P46_006885</name>
</gene>
<dbReference type="PANTHER" id="PTHR11360:SF284">
    <property type="entry name" value="EG:103B4.3 PROTEIN-RELATED"/>
    <property type="match status" value="1"/>
</dbReference>
<feature type="transmembrane region" description="Helical" evidence="4">
    <location>
        <begin position="345"/>
        <end position="369"/>
    </location>
</feature>
<feature type="region of interest" description="Disordered" evidence="3">
    <location>
        <begin position="1"/>
        <end position="106"/>
    </location>
</feature>
<dbReference type="InterPro" id="IPR011701">
    <property type="entry name" value="MFS"/>
</dbReference>
<dbReference type="EMBL" id="PUHQ01000009">
    <property type="protein sequence ID" value="KAG0665438.1"/>
    <property type="molecule type" value="Genomic_DNA"/>
</dbReference>
<feature type="transmembrane region" description="Helical" evidence="4">
    <location>
        <begin position="202"/>
        <end position="221"/>
    </location>
</feature>
<dbReference type="AlphaFoldDB" id="A0A9P6W8Y4"/>
<proteinExistence type="inferred from homology"/>
<keyword evidence="4" id="KW-1133">Transmembrane helix</keyword>
<evidence type="ECO:0000256" key="1">
    <source>
        <dbReference type="ARBA" id="ARBA00004141"/>
    </source>
</evidence>
<feature type="transmembrane region" description="Helical" evidence="4">
    <location>
        <begin position="260"/>
        <end position="278"/>
    </location>
</feature>
<dbReference type="GO" id="GO:0022857">
    <property type="term" value="F:transmembrane transporter activity"/>
    <property type="evidence" value="ECO:0007669"/>
    <property type="project" value="InterPro"/>
</dbReference>
<feature type="transmembrane region" description="Helical" evidence="4">
    <location>
        <begin position="470"/>
        <end position="490"/>
    </location>
</feature>
<dbReference type="Gene3D" id="1.20.1250.20">
    <property type="entry name" value="MFS general substrate transporter like domains"/>
    <property type="match status" value="1"/>
</dbReference>
<organism evidence="5 6">
    <name type="scientific">Rhodotorula mucilaginosa</name>
    <name type="common">Yeast</name>
    <name type="synonym">Rhodotorula rubra</name>
    <dbReference type="NCBI Taxonomy" id="5537"/>
    <lineage>
        <taxon>Eukaryota</taxon>
        <taxon>Fungi</taxon>
        <taxon>Dikarya</taxon>
        <taxon>Basidiomycota</taxon>
        <taxon>Pucciniomycotina</taxon>
        <taxon>Microbotryomycetes</taxon>
        <taxon>Sporidiobolales</taxon>
        <taxon>Sporidiobolaceae</taxon>
        <taxon>Rhodotorula</taxon>
    </lineage>
</organism>
<dbReference type="SUPFAM" id="SSF103473">
    <property type="entry name" value="MFS general substrate transporter"/>
    <property type="match status" value="1"/>
</dbReference>
<feature type="transmembrane region" description="Helical" evidence="4">
    <location>
        <begin position="176"/>
        <end position="195"/>
    </location>
</feature>
<comment type="subcellular location">
    <subcellularLocation>
        <location evidence="1">Membrane</location>
        <topology evidence="1">Multi-pass membrane protein</topology>
    </subcellularLocation>
</comment>
<dbReference type="PANTHER" id="PTHR11360">
    <property type="entry name" value="MONOCARBOXYLATE TRANSPORTER"/>
    <property type="match status" value="1"/>
</dbReference>
<comment type="similarity">
    <text evidence="2">Belongs to the major facilitator superfamily. Monocarboxylate porter (TC 2.A.1.13) family.</text>
</comment>
<feature type="transmembrane region" description="Helical" evidence="4">
    <location>
        <begin position="375"/>
        <end position="394"/>
    </location>
</feature>
<feature type="transmembrane region" description="Helical" evidence="4">
    <location>
        <begin position="307"/>
        <end position="324"/>
    </location>
</feature>